<comment type="caution">
    <text evidence="3">The sequence shown here is derived from an EMBL/GenBank/DDBJ whole genome shotgun (WGS) entry which is preliminary data.</text>
</comment>
<feature type="signal peptide" evidence="2">
    <location>
        <begin position="1"/>
        <end position="21"/>
    </location>
</feature>
<dbReference type="PROSITE" id="PS51257">
    <property type="entry name" value="PROKAR_LIPOPROTEIN"/>
    <property type="match status" value="1"/>
</dbReference>
<protein>
    <submittedName>
        <fullName evidence="3">Putative secreted protein with C-terminal beta-propeller domain</fullName>
    </submittedName>
</protein>
<dbReference type="EMBL" id="PYGE01000014">
    <property type="protein sequence ID" value="PSL01292.1"/>
    <property type="molecule type" value="Genomic_DNA"/>
</dbReference>
<dbReference type="OrthoDB" id="9778998at2"/>
<evidence type="ECO:0000313" key="4">
    <source>
        <dbReference type="Proteomes" id="UP000243528"/>
    </source>
</evidence>
<name>A0A2P8DVP3_9ACTN</name>
<dbReference type="PIRSF" id="PIRSF006425">
    <property type="entry name" value="UCP006425_WD40"/>
    <property type="match status" value="1"/>
</dbReference>
<dbReference type="InterPro" id="IPR019198">
    <property type="entry name" value="Beta_propeller_containing"/>
</dbReference>
<dbReference type="RefSeq" id="WP_106538539.1">
    <property type="nucleotide sequence ID" value="NZ_ML142899.1"/>
</dbReference>
<dbReference type="AlphaFoldDB" id="A0A2P8DVP3"/>
<dbReference type="Proteomes" id="UP000243528">
    <property type="component" value="Unassembled WGS sequence"/>
</dbReference>
<proteinExistence type="predicted"/>
<keyword evidence="4" id="KW-1185">Reference proteome</keyword>
<sequence length="639" mass="67751">MRRRWFAGLAACGLIAGCSFGSDGDDAAPVATMGLVSFDACDEVLAHLTSEARQRVGPYGLGHGNRMVTLDSGAVAEGAAASAEVPHSTTNVQEAGVDEPDVVKTDGRMIVTVTGSDLRVVDVADGSPEAVGRLSLGTEYVNANLLLSGDHALVLLREHRMVPLDEPATSSSGASLEGSVAPPAHGPSRASTKVLLVDLADPSDPEVDSTLRVDGDYLDARMVDGTVRLVVRSHPGLSFPLPRGADRPDEDELIARNRDIIASATINDWLPSYQLTNGDRETSGQLVGCDRLDRPPEFAGFSTLSVLTLDITAEGLSDGDAVGVLARGETVYASAERLYVATTRWGDSAPLPEWSAMMEPRGDVDTGIHAFDIAGDDAADYLASGEVRGRIIGRHAMSEHDGILRVATTHRSESSAGKKVSALVTLDERGNELVRVGSVGGLGKGEDIYSVRYVGDTGYVVTFRQIDPLYVLDLSDPANPAVRGELKITGYSAYLHDVGNDRLIGVGQEATAEGRTVGTQVSLFDVGDPSAPTKLDGHVVPDAWSQVERDSRRFLYWPDTRQLVVPLDAGGSSRALVLRVDDESFAAQGMVARSDDAPSGGHGDLERSLVIGDTLYTLWTDGLQANDLDDLEPQGWTDL</sequence>
<evidence type="ECO:0000256" key="1">
    <source>
        <dbReference type="SAM" id="MobiDB-lite"/>
    </source>
</evidence>
<dbReference type="InterPro" id="IPR014441">
    <property type="entry name" value="UCP006425_b-propeller"/>
</dbReference>
<evidence type="ECO:0000313" key="3">
    <source>
        <dbReference type="EMBL" id="PSL01292.1"/>
    </source>
</evidence>
<feature type="chain" id="PRO_5039265766" evidence="2">
    <location>
        <begin position="22"/>
        <end position="639"/>
    </location>
</feature>
<feature type="region of interest" description="Disordered" evidence="1">
    <location>
        <begin position="165"/>
        <end position="188"/>
    </location>
</feature>
<keyword evidence="2" id="KW-0732">Signal</keyword>
<gene>
    <name evidence="3" type="ORF">CLV30_11422</name>
</gene>
<organism evidence="3 4">
    <name type="scientific">Haloactinopolyspora alba</name>
    <dbReference type="NCBI Taxonomy" id="648780"/>
    <lineage>
        <taxon>Bacteria</taxon>
        <taxon>Bacillati</taxon>
        <taxon>Actinomycetota</taxon>
        <taxon>Actinomycetes</taxon>
        <taxon>Jiangellales</taxon>
        <taxon>Jiangellaceae</taxon>
        <taxon>Haloactinopolyspora</taxon>
    </lineage>
</organism>
<evidence type="ECO:0000256" key="2">
    <source>
        <dbReference type="SAM" id="SignalP"/>
    </source>
</evidence>
<accession>A0A2P8DVP3</accession>
<dbReference type="Pfam" id="PF09826">
    <property type="entry name" value="Beta_propel"/>
    <property type="match status" value="1"/>
</dbReference>
<reference evidence="3 4" key="1">
    <citation type="submission" date="2018-03" db="EMBL/GenBank/DDBJ databases">
        <title>Genomic Encyclopedia of Archaeal and Bacterial Type Strains, Phase II (KMG-II): from individual species to whole genera.</title>
        <authorList>
            <person name="Goeker M."/>
        </authorList>
    </citation>
    <scope>NUCLEOTIDE SEQUENCE [LARGE SCALE GENOMIC DNA]</scope>
    <source>
        <strain evidence="3 4">DSM 45211</strain>
    </source>
</reference>